<dbReference type="SUPFAM" id="SSF53474">
    <property type="entry name" value="alpha/beta-Hydrolases"/>
    <property type="match status" value="1"/>
</dbReference>
<protein>
    <submittedName>
        <fullName evidence="4">Alpha/beta hydrolase</fullName>
    </submittedName>
</protein>
<dbReference type="InterPro" id="IPR029058">
    <property type="entry name" value="AB_hydrolase_fold"/>
</dbReference>
<evidence type="ECO:0000313" key="5">
    <source>
        <dbReference type="Proteomes" id="UP000217954"/>
    </source>
</evidence>
<dbReference type="InterPro" id="IPR000073">
    <property type="entry name" value="AB_hydrolase_1"/>
</dbReference>
<accession>A0A1Z4F384</accession>
<dbReference type="Proteomes" id="UP000217954">
    <property type="component" value="Chromosome"/>
</dbReference>
<comment type="similarity">
    <text evidence="2">Belongs to the AB hydrolase superfamily. FUS2 hydrolase family.</text>
</comment>
<dbReference type="KEGG" id="mste:MSTE_04411"/>
<proteinExistence type="inferred from homology"/>
<sequence length="317" mass="34686">MSKHNAVPVRLNVEFAVEAQTIRAWHYPARNDDLAGPDGAPAVILAHGFSLTKDCGLEAYARNFSKAGVHAVVFDYRGWGESDGEIRDVVLMRSQLADYHAVLAGVREMAGIDPARVALWGTSYSGGTVVACAAEDGAVAAVVAQVPNLDNLATARFLSTRIRPLRLMRLGLRLARDVVAGWRGKEPVYVQSMGRTGEMAAYVSDESWDEFAQVAGPMWNNRVGLRDFVRLPMWRPVKKLNELPCRIQLHACVQDDLTPWRPAVKAARQLGAQAELHEYSAGHFGIYVGEDQARALTTQAAFLTRELAISDSTISTS</sequence>
<dbReference type="RefSeq" id="WP_157997730.1">
    <property type="nucleotide sequence ID" value="NZ_AP018165.1"/>
</dbReference>
<gene>
    <name evidence="4" type="ORF">MSTE_04411</name>
</gene>
<organism evidence="4 5">
    <name type="scientific">[Mycobacterium] stephanolepidis</name>
    <dbReference type="NCBI Taxonomy" id="1520670"/>
    <lineage>
        <taxon>Bacteria</taxon>
        <taxon>Bacillati</taxon>
        <taxon>Actinomycetota</taxon>
        <taxon>Actinomycetes</taxon>
        <taxon>Mycobacteriales</taxon>
        <taxon>Mycobacteriaceae</taxon>
        <taxon>Mycobacteroides</taxon>
    </lineage>
</organism>
<evidence type="ECO:0000256" key="1">
    <source>
        <dbReference type="ARBA" id="ARBA00022801"/>
    </source>
</evidence>
<feature type="domain" description="AB hydrolase-1" evidence="3">
    <location>
        <begin position="43"/>
        <end position="286"/>
    </location>
</feature>
<dbReference type="Gene3D" id="3.40.50.1820">
    <property type="entry name" value="alpha/beta hydrolase"/>
    <property type="match status" value="1"/>
</dbReference>
<reference evidence="5" key="1">
    <citation type="journal article" date="2017" name="Genome Announc.">
        <title>Complete Genome Sequence of Mycobacterium stephanolepidis.</title>
        <authorList>
            <person name="Fukano H."/>
            <person name="Yoshida M."/>
            <person name="Katayama Y."/>
            <person name="Omatsu T."/>
            <person name="Mizutani T."/>
            <person name="Kurata O."/>
            <person name="Wada S."/>
            <person name="Hoshino Y."/>
        </authorList>
    </citation>
    <scope>NUCLEOTIDE SEQUENCE [LARGE SCALE GENOMIC DNA]</scope>
    <source>
        <strain evidence="5">NJB0901</strain>
    </source>
</reference>
<reference evidence="4 5" key="2">
    <citation type="journal article" date="2017" name="Int. J. Syst. Evol. Microbiol.">
        <title>Mycobacterium stephanolepidis sp. nov., a rapidly growing species related to Mycobacterium chelonae, isolated from marine teleost fish, Stephanolepis cirrhifer.</title>
        <authorList>
            <person name="Fukano H."/>
            <person name="Wada S."/>
            <person name="Kurata O."/>
            <person name="Katayama K."/>
            <person name="Fujiwara N."/>
            <person name="Hoshino Y."/>
        </authorList>
    </citation>
    <scope>NUCLEOTIDE SEQUENCE [LARGE SCALE GENOMIC DNA]</scope>
    <source>
        <strain evidence="4 5">NJB0901</strain>
    </source>
</reference>
<evidence type="ECO:0000259" key="3">
    <source>
        <dbReference type="Pfam" id="PF12697"/>
    </source>
</evidence>
<evidence type="ECO:0000313" key="4">
    <source>
        <dbReference type="EMBL" id="BAX99705.1"/>
    </source>
</evidence>
<evidence type="ECO:0000256" key="2">
    <source>
        <dbReference type="ARBA" id="ARBA00038115"/>
    </source>
</evidence>
<dbReference type="Gene3D" id="1.10.10.800">
    <property type="match status" value="1"/>
</dbReference>
<dbReference type="EMBL" id="AP018165">
    <property type="protein sequence ID" value="BAX99705.1"/>
    <property type="molecule type" value="Genomic_DNA"/>
</dbReference>
<keyword evidence="1 4" id="KW-0378">Hydrolase</keyword>
<name>A0A1Z4F384_9MYCO</name>
<dbReference type="GO" id="GO:0052689">
    <property type="term" value="F:carboxylic ester hydrolase activity"/>
    <property type="evidence" value="ECO:0007669"/>
    <property type="project" value="UniProtKB-ARBA"/>
</dbReference>
<keyword evidence="5" id="KW-1185">Reference proteome</keyword>
<dbReference type="InterPro" id="IPR050261">
    <property type="entry name" value="FrsA_esterase"/>
</dbReference>
<dbReference type="PANTHER" id="PTHR22946">
    <property type="entry name" value="DIENELACTONE HYDROLASE DOMAIN-CONTAINING PROTEIN-RELATED"/>
    <property type="match status" value="1"/>
</dbReference>
<dbReference type="AlphaFoldDB" id="A0A1Z4F384"/>
<dbReference type="Pfam" id="PF12697">
    <property type="entry name" value="Abhydrolase_6"/>
    <property type="match status" value="1"/>
</dbReference>
<dbReference type="OrthoDB" id="5902829at2"/>
<dbReference type="PANTHER" id="PTHR22946:SF9">
    <property type="entry name" value="POLYKETIDE TRANSFERASE AF380"/>
    <property type="match status" value="1"/>
</dbReference>